<gene>
    <name evidence="9" type="ordered locus">AALP_Aa4g152900</name>
</gene>
<dbReference type="Proteomes" id="UP000029120">
    <property type="component" value="Chromosome 4"/>
</dbReference>
<keyword evidence="8" id="KW-0732">Signal</keyword>
<evidence type="ECO:0000313" key="9">
    <source>
        <dbReference type="EMBL" id="KFK36655.1"/>
    </source>
</evidence>
<keyword evidence="2 7" id="KW-0378">Hydrolase</keyword>
<dbReference type="AlphaFoldDB" id="A0A087H3F3"/>
<evidence type="ECO:0000256" key="2">
    <source>
        <dbReference type="ARBA" id="ARBA00022801"/>
    </source>
</evidence>
<dbReference type="EMBL" id="CM002872">
    <property type="protein sequence ID" value="KFK36655.1"/>
    <property type="molecule type" value="Genomic_DNA"/>
</dbReference>
<feature type="active site" evidence="6">
    <location>
        <position position="193"/>
    </location>
</feature>
<feature type="signal peptide" evidence="8">
    <location>
        <begin position="1"/>
        <end position="21"/>
    </location>
</feature>
<evidence type="ECO:0000256" key="6">
    <source>
        <dbReference type="PROSITE-ProRule" id="PRU10052"/>
    </source>
</evidence>
<dbReference type="Gene3D" id="2.160.20.10">
    <property type="entry name" value="Single-stranded right-handed beta-helix, Pectin lyase-like"/>
    <property type="match status" value="1"/>
</dbReference>
<evidence type="ECO:0000256" key="3">
    <source>
        <dbReference type="ARBA" id="ARBA00023157"/>
    </source>
</evidence>
<organism evidence="9 10">
    <name type="scientific">Arabis alpina</name>
    <name type="common">Alpine rock-cress</name>
    <dbReference type="NCBI Taxonomy" id="50452"/>
    <lineage>
        <taxon>Eukaryota</taxon>
        <taxon>Viridiplantae</taxon>
        <taxon>Streptophyta</taxon>
        <taxon>Embryophyta</taxon>
        <taxon>Tracheophyta</taxon>
        <taxon>Spermatophyta</taxon>
        <taxon>Magnoliopsida</taxon>
        <taxon>eudicotyledons</taxon>
        <taxon>Gunneridae</taxon>
        <taxon>Pentapetalae</taxon>
        <taxon>rosids</taxon>
        <taxon>malvids</taxon>
        <taxon>Brassicales</taxon>
        <taxon>Brassicaceae</taxon>
        <taxon>Arabideae</taxon>
        <taxon>Arabis</taxon>
    </lineage>
</organism>
<evidence type="ECO:0000256" key="7">
    <source>
        <dbReference type="RuleBase" id="RU361169"/>
    </source>
</evidence>
<reference evidence="10" key="1">
    <citation type="journal article" date="2015" name="Nat. Plants">
        <title>Genome expansion of Arabis alpina linked with retrotransposition and reduced symmetric DNA methylation.</title>
        <authorList>
            <person name="Willing E.M."/>
            <person name="Rawat V."/>
            <person name="Mandakova T."/>
            <person name="Maumus F."/>
            <person name="James G.V."/>
            <person name="Nordstroem K.J."/>
            <person name="Becker C."/>
            <person name="Warthmann N."/>
            <person name="Chica C."/>
            <person name="Szarzynska B."/>
            <person name="Zytnicki M."/>
            <person name="Albani M.C."/>
            <person name="Kiefer C."/>
            <person name="Bergonzi S."/>
            <person name="Castaings L."/>
            <person name="Mateos J.L."/>
            <person name="Berns M.C."/>
            <person name="Bujdoso N."/>
            <person name="Piofczyk T."/>
            <person name="de Lorenzo L."/>
            <person name="Barrero-Sicilia C."/>
            <person name="Mateos I."/>
            <person name="Piednoel M."/>
            <person name="Hagmann J."/>
            <person name="Chen-Min-Tao R."/>
            <person name="Iglesias-Fernandez R."/>
            <person name="Schuster S.C."/>
            <person name="Alonso-Blanco C."/>
            <person name="Roudier F."/>
            <person name="Carbonero P."/>
            <person name="Paz-Ares J."/>
            <person name="Davis S.J."/>
            <person name="Pecinka A."/>
            <person name="Quesneville H."/>
            <person name="Colot V."/>
            <person name="Lysak M.A."/>
            <person name="Weigel D."/>
            <person name="Coupland G."/>
            <person name="Schneeberger K."/>
        </authorList>
    </citation>
    <scope>NUCLEOTIDE SEQUENCE [LARGE SCALE GENOMIC DNA]</scope>
    <source>
        <strain evidence="10">cv. Pajares</strain>
    </source>
</reference>
<dbReference type="InterPro" id="IPR000743">
    <property type="entry name" value="Glyco_hydro_28"/>
</dbReference>
<dbReference type="PROSITE" id="PS00502">
    <property type="entry name" value="POLYGALACTURONASE"/>
    <property type="match status" value="1"/>
</dbReference>
<dbReference type="OMA" id="WEFNNIA"/>
<evidence type="ECO:0008006" key="11">
    <source>
        <dbReference type="Google" id="ProtNLM"/>
    </source>
</evidence>
<dbReference type="PANTHER" id="PTHR31736:SF19">
    <property type="entry name" value="PECTIN LYASE SUPERFAMILY PROTEIN-RELATED"/>
    <property type="match status" value="1"/>
</dbReference>
<evidence type="ECO:0000313" key="10">
    <source>
        <dbReference type="Proteomes" id="UP000029120"/>
    </source>
</evidence>
<evidence type="ECO:0000256" key="8">
    <source>
        <dbReference type="SAM" id="SignalP"/>
    </source>
</evidence>
<keyword evidence="3" id="KW-1015">Disulfide bond</keyword>
<dbReference type="InterPro" id="IPR011050">
    <property type="entry name" value="Pectin_lyase_fold/virulence"/>
</dbReference>
<dbReference type="SUPFAM" id="SSF51126">
    <property type="entry name" value="Pectin lyase-like"/>
    <property type="match status" value="1"/>
</dbReference>
<dbReference type="OrthoDB" id="187139at2759"/>
<name>A0A087H3F3_ARAAL</name>
<dbReference type="Pfam" id="PF00295">
    <property type="entry name" value="Glyco_hydro_28"/>
    <property type="match status" value="1"/>
</dbReference>
<dbReference type="GO" id="GO:0005975">
    <property type="term" value="P:carbohydrate metabolic process"/>
    <property type="evidence" value="ECO:0007669"/>
    <property type="project" value="InterPro"/>
</dbReference>
<dbReference type="eggNOG" id="ENOG502QST2">
    <property type="taxonomic scope" value="Eukaryota"/>
</dbReference>
<keyword evidence="5 7" id="KW-0326">Glycosidase</keyword>
<keyword evidence="4" id="KW-0325">Glycoprotein</keyword>
<evidence type="ECO:0000256" key="4">
    <source>
        <dbReference type="ARBA" id="ARBA00023180"/>
    </source>
</evidence>
<dbReference type="PANTHER" id="PTHR31736">
    <property type="match status" value="1"/>
</dbReference>
<dbReference type="GO" id="GO:0046576">
    <property type="term" value="F:rhamnogalacturonan alpha-L-rhamnopyranosyl-(1-&gt;4)-alpha-D-galactopyranosyluronide lyase activity"/>
    <property type="evidence" value="ECO:0007669"/>
    <property type="project" value="UniProtKB-ARBA"/>
</dbReference>
<dbReference type="Gramene" id="KFK36655">
    <property type="protein sequence ID" value="KFK36655"/>
    <property type="gene ID" value="AALP_AA4G152900"/>
</dbReference>
<protein>
    <recommendedName>
        <fullName evidence="11">Polygalacturonase</fullName>
    </recommendedName>
</protein>
<comment type="similarity">
    <text evidence="1 7">Belongs to the glycosyl hydrolase 28 family.</text>
</comment>
<dbReference type="InterPro" id="IPR012334">
    <property type="entry name" value="Pectin_lyas_fold"/>
</dbReference>
<proteinExistence type="inferred from homology"/>
<evidence type="ECO:0000256" key="5">
    <source>
        <dbReference type="ARBA" id="ARBA00023295"/>
    </source>
</evidence>
<feature type="chain" id="PRO_5001822915" description="Polygalacturonase" evidence="8">
    <location>
        <begin position="22"/>
        <end position="345"/>
    </location>
</feature>
<accession>A0A087H3F3</accession>
<keyword evidence="10" id="KW-1185">Reference proteome</keyword>
<dbReference type="GO" id="GO:0004650">
    <property type="term" value="F:polygalacturonase activity"/>
    <property type="evidence" value="ECO:0007669"/>
    <property type="project" value="InterPro"/>
</dbReference>
<sequence>METILRALFLLTSLYFVLVNGQVYDVLDFGAKGDGTSDDSEINGKIVAPINKSAWSNYKKLIWIDFTDIIGLAINGSGTIDGRGSSFWKPFLTASRRPTQLHFERCDNLSIIGITSLNSPKNHISISQSNNVYISRIKLFAPEDSPNTDGIDISRSSVVNIVDTMIGTGDDCVALNNGSVNININRMNCGPGHGISVGSLGRDGEKSTVENVLVTNCTFNRTDNGARIKTWPNGKGYAKNIIFKGIKLIEAKNPIIINQKYVDKGRLNVEKSAVAISNVTFRDISGTSRGDEIVKLDCSEVTYCKDIVLEQIDISTSDGNKPLFECSNVYGKSSNASAVQGCFAK</sequence>
<evidence type="ECO:0000256" key="1">
    <source>
        <dbReference type="ARBA" id="ARBA00008834"/>
    </source>
</evidence>